<dbReference type="Gene3D" id="1.20.1500.10">
    <property type="entry name" value="YheA/YmcA-like"/>
    <property type="match status" value="1"/>
</dbReference>
<evidence type="ECO:0008006" key="3">
    <source>
        <dbReference type="Google" id="ProtNLM"/>
    </source>
</evidence>
<protein>
    <recommendedName>
        <fullName evidence="3">YlbF family regulator</fullName>
    </recommendedName>
</protein>
<dbReference type="HOGENOM" id="CLU_163225_0_0_9"/>
<evidence type="ECO:0000313" key="2">
    <source>
        <dbReference type="Proteomes" id="UP000001556"/>
    </source>
</evidence>
<organism evidence="1 2">
    <name type="scientific">Desulforamulus reducens (strain ATCC BAA-1160 / DSM 100696 / MI-1)</name>
    <name type="common">Desulfotomaculum reducens</name>
    <dbReference type="NCBI Taxonomy" id="349161"/>
    <lineage>
        <taxon>Bacteria</taxon>
        <taxon>Bacillati</taxon>
        <taxon>Bacillota</taxon>
        <taxon>Clostridia</taxon>
        <taxon>Eubacteriales</taxon>
        <taxon>Peptococcaceae</taxon>
        <taxon>Desulforamulus</taxon>
    </lineage>
</organism>
<name>A4J268_DESRM</name>
<dbReference type="InterPro" id="IPR023378">
    <property type="entry name" value="YheA/YmcA-like_dom_sf"/>
</dbReference>
<accession>A4J268</accession>
<dbReference type="RefSeq" id="WP_011877007.1">
    <property type="nucleotide sequence ID" value="NC_009253.1"/>
</dbReference>
<evidence type="ECO:0000313" key="1">
    <source>
        <dbReference type="EMBL" id="ABO49171.1"/>
    </source>
</evidence>
<dbReference type="InterPro" id="IPR010368">
    <property type="entry name" value="Com_YlbF"/>
</dbReference>
<dbReference type="KEGG" id="drm:Dred_0631"/>
<dbReference type="eggNOG" id="COG3679">
    <property type="taxonomic scope" value="Bacteria"/>
</dbReference>
<dbReference type="EMBL" id="CP000612">
    <property type="protein sequence ID" value="ABO49171.1"/>
    <property type="molecule type" value="Genomic_DNA"/>
</dbReference>
<reference evidence="1 2" key="1">
    <citation type="submission" date="2007-03" db="EMBL/GenBank/DDBJ databases">
        <title>Complete sequence of Desulfotomaculum reducens MI-1.</title>
        <authorList>
            <consortium name="US DOE Joint Genome Institute"/>
            <person name="Copeland A."/>
            <person name="Lucas S."/>
            <person name="Lapidus A."/>
            <person name="Barry K."/>
            <person name="Detter J.C."/>
            <person name="Glavina del Rio T."/>
            <person name="Hammon N."/>
            <person name="Israni S."/>
            <person name="Dalin E."/>
            <person name="Tice H."/>
            <person name="Pitluck S."/>
            <person name="Sims D."/>
            <person name="Brettin T."/>
            <person name="Bruce D."/>
            <person name="Han C."/>
            <person name="Tapia R."/>
            <person name="Schmutz J."/>
            <person name="Larimer F."/>
            <person name="Land M."/>
            <person name="Hauser L."/>
            <person name="Kyrpides N."/>
            <person name="Kim E."/>
            <person name="Tebo B.M."/>
            <person name="Richardson P."/>
        </authorList>
    </citation>
    <scope>NUCLEOTIDE SEQUENCE [LARGE SCALE GENOMIC DNA]</scope>
    <source>
        <strain evidence="1 2">MI-1</strain>
    </source>
</reference>
<dbReference type="AlphaFoldDB" id="A4J268"/>
<proteinExistence type="predicted"/>
<dbReference type="Pfam" id="PF06133">
    <property type="entry name" value="Com_YlbF"/>
    <property type="match status" value="1"/>
</dbReference>
<sequence>MMTKIDAALDICIELGKVLSETEEYQNMKKAELALMHDQDARNLVEGLQKLQMDVQKKKLAGLPLTEEDKKQMQEAEAKAIENSIVKASFEAHEKFQAMMTLVSTKIRQGIRANEQPEISEDDVEDINA</sequence>
<gene>
    <name evidence="1" type="ordered locus">Dred_0631</name>
</gene>
<keyword evidence="2" id="KW-1185">Reference proteome</keyword>
<dbReference type="Proteomes" id="UP000001556">
    <property type="component" value="Chromosome"/>
</dbReference>
<dbReference type="SUPFAM" id="SSF158622">
    <property type="entry name" value="YheA/YmcA-like"/>
    <property type="match status" value="1"/>
</dbReference>